<sequence>MGRRNHHKKKKEEEEEEEEEDVYEVEAIIGQRIKNGKKQYLLRWKSFNDSDATWEDEDSLNCPELLAEYKDYCETKAKKKVKEKIQQSIIKDAKTIRMKQPEIVISAYKSDGVLYYRVGCKNPNTFLSMPADELRKVKPDLICNFLENKIVVLDEKSNNNV</sequence>
<proteinExistence type="predicted"/>
<reference evidence="5 6" key="1">
    <citation type="submission" date="2024-04" db="EMBL/GenBank/DDBJ databases">
        <title>Tritrichomonas musculus Genome.</title>
        <authorList>
            <person name="Alves-Ferreira E."/>
            <person name="Grigg M."/>
            <person name="Lorenzi H."/>
            <person name="Galac M."/>
        </authorList>
    </citation>
    <scope>NUCLEOTIDE SEQUENCE [LARGE SCALE GENOMIC DNA]</scope>
    <source>
        <strain evidence="5 6">EAF2021</strain>
    </source>
</reference>
<evidence type="ECO:0000313" key="5">
    <source>
        <dbReference type="EMBL" id="KAK8893939.1"/>
    </source>
</evidence>
<comment type="caution">
    <text evidence="5">The sequence shown here is derived from an EMBL/GenBank/DDBJ whole genome shotgun (WGS) entry which is preliminary data.</text>
</comment>
<dbReference type="InterPro" id="IPR051219">
    <property type="entry name" value="Heterochromatin_chromo-domain"/>
</dbReference>
<accession>A0ABR2KS26</accession>
<feature type="compositionally biased region" description="Basic residues" evidence="3">
    <location>
        <begin position="1"/>
        <end position="10"/>
    </location>
</feature>
<dbReference type="InterPro" id="IPR023780">
    <property type="entry name" value="Chromo_domain"/>
</dbReference>
<dbReference type="SMART" id="SM00298">
    <property type="entry name" value="CHROMO"/>
    <property type="match status" value="1"/>
</dbReference>
<dbReference type="EMBL" id="JAPFFF010000003">
    <property type="protein sequence ID" value="KAK8893939.1"/>
    <property type="molecule type" value="Genomic_DNA"/>
</dbReference>
<dbReference type="Proteomes" id="UP001470230">
    <property type="component" value="Unassembled WGS sequence"/>
</dbReference>
<keyword evidence="2" id="KW-0539">Nucleus</keyword>
<dbReference type="Gene3D" id="2.40.50.40">
    <property type="match status" value="1"/>
</dbReference>
<evidence type="ECO:0000259" key="4">
    <source>
        <dbReference type="PROSITE" id="PS50013"/>
    </source>
</evidence>
<comment type="subcellular location">
    <subcellularLocation>
        <location evidence="1">Nucleus</location>
    </subcellularLocation>
</comment>
<name>A0ABR2KS26_9EUKA</name>
<dbReference type="InterPro" id="IPR016197">
    <property type="entry name" value="Chromo-like_dom_sf"/>
</dbReference>
<dbReference type="SUPFAM" id="SSF54160">
    <property type="entry name" value="Chromo domain-like"/>
    <property type="match status" value="1"/>
</dbReference>
<dbReference type="PROSITE" id="PS50013">
    <property type="entry name" value="CHROMO_2"/>
    <property type="match status" value="1"/>
</dbReference>
<evidence type="ECO:0000256" key="1">
    <source>
        <dbReference type="ARBA" id="ARBA00004123"/>
    </source>
</evidence>
<dbReference type="CDD" id="cd00024">
    <property type="entry name" value="CD_CSD"/>
    <property type="match status" value="1"/>
</dbReference>
<evidence type="ECO:0000256" key="2">
    <source>
        <dbReference type="ARBA" id="ARBA00023242"/>
    </source>
</evidence>
<dbReference type="Pfam" id="PF00385">
    <property type="entry name" value="Chromo"/>
    <property type="match status" value="1"/>
</dbReference>
<dbReference type="InterPro" id="IPR000953">
    <property type="entry name" value="Chromo/chromo_shadow_dom"/>
</dbReference>
<gene>
    <name evidence="5" type="ORF">M9Y10_022368</name>
</gene>
<keyword evidence="6" id="KW-1185">Reference proteome</keyword>
<evidence type="ECO:0000256" key="3">
    <source>
        <dbReference type="SAM" id="MobiDB-lite"/>
    </source>
</evidence>
<feature type="domain" description="Chromo" evidence="4">
    <location>
        <begin position="23"/>
        <end position="81"/>
    </location>
</feature>
<organism evidence="5 6">
    <name type="scientific">Tritrichomonas musculus</name>
    <dbReference type="NCBI Taxonomy" id="1915356"/>
    <lineage>
        <taxon>Eukaryota</taxon>
        <taxon>Metamonada</taxon>
        <taxon>Parabasalia</taxon>
        <taxon>Tritrichomonadida</taxon>
        <taxon>Tritrichomonadidae</taxon>
        <taxon>Tritrichomonas</taxon>
    </lineage>
</organism>
<protein>
    <submittedName>
        <fullName evidence="5">Heterochromatin protein 1c</fullName>
    </submittedName>
</protein>
<evidence type="ECO:0000313" key="6">
    <source>
        <dbReference type="Proteomes" id="UP001470230"/>
    </source>
</evidence>
<dbReference type="PANTHER" id="PTHR22812">
    <property type="entry name" value="CHROMOBOX PROTEIN"/>
    <property type="match status" value="1"/>
</dbReference>
<feature type="region of interest" description="Disordered" evidence="3">
    <location>
        <begin position="1"/>
        <end position="21"/>
    </location>
</feature>